<dbReference type="InterPro" id="IPR020846">
    <property type="entry name" value="MFS_dom"/>
</dbReference>
<feature type="transmembrane region" description="Helical" evidence="5">
    <location>
        <begin position="486"/>
        <end position="505"/>
    </location>
</feature>
<organism evidence="7 8">
    <name type="scientific">Goodfellowiella coeruleoviolacea</name>
    <dbReference type="NCBI Taxonomy" id="334858"/>
    <lineage>
        <taxon>Bacteria</taxon>
        <taxon>Bacillati</taxon>
        <taxon>Actinomycetota</taxon>
        <taxon>Actinomycetes</taxon>
        <taxon>Pseudonocardiales</taxon>
        <taxon>Pseudonocardiaceae</taxon>
        <taxon>Goodfellowiella</taxon>
    </lineage>
</organism>
<proteinExistence type="predicted"/>
<gene>
    <name evidence="7" type="ORF">LX83_000503</name>
</gene>
<dbReference type="Pfam" id="PF07690">
    <property type="entry name" value="MFS_1"/>
    <property type="match status" value="1"/>
</dbReference>
<dbReference type="CDD" id="cd17321">
    <property type="entry name" value="MFS_MMR_MDR_like"/>
    <property type="match status" value="1"/>
</dbReference>
<feature type="transmembrane region" description="Helical" evidence="5">
    <location>
        <begin position="175"/>
        <end position="199"/>
    </location>
</feature>
<evidence type="ECO:0000256" key="5">
    <source>
        <dbReference type="SAM" id="Phobius"/>
    </source>
</evidence>
<evidence type="ECO:0000259" key="6">
    <source>
        <dbReference type="PROSITE" id="PS50850"/>
    </source>
</evidence>
<name>A0AAE3GCI7_9PSEU</name>
<feature type="transmembrane region" description="Helical" evidence="5">
    <location>
        <begin position="345"/>
        <end position="363"/>
    </location>
</feature>
<feature type="transmembrane region" description="Helical" evidence="5">
    <location>
        <begin position="211"/>
        <end position="231"/>
    </location>
</feature>
<dbReference type="AlphaFoldDB" id="A0AAE3GCI7"/>
<keyword evidence="8" id="KW-1185">Reference proteome</keyword>
<dbReference type="InterPro" id="IPR036259">
    <property type="entry name" value="MFS_trans_sf"/>
</dbReference>
<evidence type="ECO:0000313" key="7">
    <source>
        <dbReference type="EMBL" id="MCP2163663.1"/>
    </source>
</evidence>
<dbReference type="GO" id="GO:0022857">
    <property type="term" value="F:transmembrane transporter activity"/>
    <property type="evidence" value="ECO:0007669"/>
    <property type="project" value="InterPro"/>
</dbReference>
<feature type="transmembrane region" description="Helical" evidence="5">
    <location>
        <begin position="369"/>
        <end position="395"/>
    </location>
</feature>
<feature type="transmembrane region" description="Helical" evidence="5">
    <location>
        <begin position="416"/>
        <end position="436"/>
    </location>
</feature>
<keyword evidence="4 5" id="KW-0472">Membrane</keyword>
<feature type="transmembrane region" description="Helical" evidence="5">
    <location>
        <begin position="243"/>
        <end position="262"/>
    </location>
</feature>
<feature type="transmembrane region" description="Helical" evidence="5">
    <location>
        <begin position="151"/>
        <end position="169"/>
    </location>
</feature>
<dbReference type="PANTHER" id="PTHR42718:SF42">
    <property type="entry name" value="EXPORT PROTEIN"/>
    <property type="match status" value="1"/>
</dbReference>
<dbReference type="Gene3D" id="1.20.1720.10">
    <property type="entry name" value="Multidrug resistance protein D"/>
    <property type="match status" value="1"/>
</dbReference>
<keyword evidence="2 5" id="KW-0812">Transmembrane</keyword>
<evidence type="ECO:0000256" key="3">
    <source>
        <dbReference type="ARBA" id="ARBA00022989"/>
    </source>
</evidence>
<comment type="subcellular location">
    <subcellularLocation>
        <location evidence="1">Cell membrane</location>
        <topology evidence="1">Multi-pass membrane protein</topology>
    </subcellularLocation>
</comment>
<dbReference type="RefSeq" id="WP_253766504.1">
    <property type="nucleotide sequence ID" value="NZ_JAMTCK010000001.1"/>
</dbReference>
<protein>
    <submittedName>
        <fullName evidence="7">Drug resistance transporter, EmrB/QacA subfamily</fullName>
    </submittedName>
</protein>
<dbReference type="GO" id="GO:0005886">
    <property type="term" value="C:plasma membrane"/>
    <property type="evidence" value="ECO:0007669"/>
    <property type="project" value="UniProtKB-SubCell"/>
</dbReference>
<dbReference type="PANTHER" id="PTHR42718">
    <property type="entry name" value="MAJOR FACILITATOR SUPERFAMILY MULTIDRUG TRANSPORTER MFSC"/>
    <property type="match status" value="1"/>
</dbReference>
<evidence type="ECO:0000256" key="4">
    <source>
        <dbReference type="ARBA" id="ARBA00023136"/>
    </source>
</evidence>
<dbReference type="InterPro" id="IPR011701">
    <property type="entry name" value="MFS"/>
</dbReference>
<sequence length="512" mass="52240">MTTPPAQHQRTPDQGARPRWRLTAAVAVLAQTLVSMDSSVLNLAAVTLADPVTGLGATPAELEWSISAYTLVFAAAMFAGGALGDRHGPRATLVAGLLVFAAGSAAAALAPTPLALILARGVMGVGGALLMPATLSIVIRAAPADQRPRAIAWWASAAAAGIAVGPVVGGALLTAFWWGSVFLVNLPVVALCLVAIAGFVPRLAVPTRRRLDAPGLLLSFVGLFCLVHGILSGQRDAWGRPEALAGVAVGLLVLVVFVVVQARSATPSFEVRLFTRRRFTGGSLGLLFAFFGVSGQLFYASFYLQGVLDLSPLAAGTAVAPTAAGIVVGNLTAPALVRRFSVRSVAVVGMLAGIATFASYLLFDQHTPIGWFVLLMLVQGAAMGLVTVPTTTASLAELPPERSGAGSAVNSAMRQVGATLGVAVLGAVLAASYRTAIAPALAGLPETARSRASTSAEATRFVADALGRPDLADAADTAFLHAMHVTSAWTAGLCLIGAAVLLVCLRPPSTPE</sequence>
<feature type="transmembrane region" description="Helical" evidence="5">
    <location>
        <begin position="117"/>
        <end position="139"/>
    </location>
</feature>
<evidence type="ECO:0000313" key="8">
    <source>
        <dbReference type="Proteomes" id="UP001206128"/>
    </source>
</evidence>
<dbReference type="Gene3D" id="1.20.1250.20">
    <property type="entry name" value="MFS general substrate transporter like domains"/>
    <property type="match status" value="1"/>
</dbReference>
<accession>A0AAE3GCI7</accession>
<dbReference type="SUPFAM" id="SSF103473">
    <property type="entry name" value="MFS general substrate transporter"/>
    <property type="match status" value="1"/>
</dbReference>
<comment type="caution">
    <text evidence="7">The sequence shown here is derived from an EMBL/GenBank/DDBJ whole genome shotgun (WGS) entry which is preliminary data.</text>
</comment>
<evidence type="ECO:0000256" key="2">
    <source>
        <dbReference type="ARBA" id="ARBA00022692"/>
    </source>
</evidence>
<keyword evidence="3 5" id="KW-1133">Transmembrane helix</keyword>
<feature type="transmembrane region" description="Helical" evidence="5">
    <location>
        <begin position="283"/>
        <end position="304"/>
    </location>
</feature>
<feature type="transmembrane region" description="Helical" evidence="5">
    <location>
        <begin position="20"/>
        <end position="46"/>
    </location>
</feature>
<feature type="transmembrane region" description="Helical" evidence="5">
    <location>
        <begin position="66"/>
        <end position="84"/>
    </location>
</feature>
<evidence type="ECO:0000256" key="1">
    <source>
        <dbReference type="ARBA" id="ARBA00004651"/>
    </source>
</evidence>
<dbReference type="PROSITE" id="PS50850">
    <property type="entry name" value="MFS"/>
    <property type="match status" value="1"/>
</dbReference>
<feature type="transmembrane region" description="Helical" evidence="5">
    <location>
        <begin position="310"/>
        <end position="333"/>
    </location>
</feature>
<feature type="domain" description="Major facilitator superfamily (MFS) profile" evidence="6">
    <location>
        <begin position="23"/>
        <end position="509"/>
    </location>
</feature>
<dbReference type="EMBL" id="JAMTCK010000001">
    <property type="protein sequence ID" value="MCP2163663.1"/>
    <property type="molecule type" value="Genomic_DNA"/>
</dbReference>
<reference evidence="7" key="1">
    <citation type="submission" date="2022-06" db="EMBL/GenBank/DDBJ databases">
        <title>Genomic Encyclopedia of Archaeal and Bacterial Type Strains, Phase II (KMG-II): from individual species to whole genera.</title>
        <authorList>
            <person name="Goeker M."/>
        </authorList>
    </citation>
    <scope>NUCLEOTIDE SEQUENCE</scope>
    <source>
        <strain evidence="7">DSM 43935</strain>
    </source>
</reference>
<feature type="transmembrane region" description="Helical" evidence="5">
    <location>
        <begin position="91"/>
        <end position="111"/>
    </location>
</feature>
<dbReference type="Proteomes" id="UP001206128">
    <property type="component" value="Unassembled WGS sequence"/>
</dbReference>